<dbReference type="GO" id="GO:0061630">
    <property type="term" value="F:ubiquitin protein ligase activity"/>
    <property type="evidence" value="ECO:0007669"/>
    <property type="project" value="InterPro"/>
</dbReference>
<dbReference type="OrthoDB" id="8801906at2759"/>
<dbReference type="GO" id="GO:0008592">
    <property type="term" value="P:regulation of Toll signaling pathway"/>
    <property type="evidence" value="ECO:0007669"/>
    <property type="project" value="InterPro"/>
</dbReference>
<dbReference type="Proteomes" id="UP000440578">
    <property type="component" value="Unassembled WGS sequence"/>
</dbReference>
<dbReference type="AlphaFoldDB" id="A0A6A4VCY2"/>
<protein>
    <submittedName>
        <fullName evidence="2">Protein pellino</fullName>
    </submittedName>
</protein>
<name>A0A6A4VCY2_AMPAM</name>
<gene>
    <name evidence="2" type="primary">Pli_1</name>
    <name evidence="2" type="ORF">FJT64_013457</name>
</gene>
<keyword evidence="3" id="KW-1185">Reference proteome</keyword>
<reference evidence="2 3" key="1">
    <citation type="submission" date="2019-07" db="EMBL/GenBank/DDBJ databases">
        <title>Draft genome assembly of a fouling barnacle, Amphibalanus amphitrite (Darwin, 1854): The first reference genome for Thecostraca.</title>
        <authorList>
            <person name="Kim W."/>
        </authorList>
    </citation>
    <scope>NUCLEOTIDE SEQUENCE [LARGE SCALE GENOMIC DNA]</scope>
    <source>
        <strain evidence="2">SNU_AA5</strain>
        <tissue evidence="2">Soma without cirri and trophi</tissue>
    </source>
</reference>
<dbReference type="InterPro" id="IPR006800">
    <property type="entry name" value="Pellino_fam"/>
</dbReference>
<dbReference type="InterPro" id="IPR048335">
    <property type="entry name" value="Pellino_RING"/>
</dbReference>
<dbReference type="GO" id="GO:0000209">
    <property type="term" value="P:protein polyubiquitination"/>
    <property type="evidence" value="ECO:0007669"/>
    <property type="project" value="InterPro"/>
</dbReference>
<accession>A0A6A4VCY2</accession>
<evidence type="ECO:0000313" key="3">
    <source>
        <dbReference type="Proteomes" id="UP000440578"/>
    </source>
</evidence>
<sequence length="209" mass="23213">MHRHKVAFIRHSYAIRLSRMPRGLGASCGRLFVGFEADASCAGGGLGANLDVDLRWLRSQVCDLSMRDVHPDFAVISFGGNALARRPEPDRSATLVANVEEAKRACVYELREVFDQMELMEGVHALVLSTASVMRLCMGMEPSFHVDWERPTHAFSPCAHMDLEATVRYWSAIMIPHGTNGCHPMCPFWATPLSAASPHVRLIFQCSLD</sequence>
<dbReference type="PANTHER" id="PTHR12098">
    <property type="entry name" value="E3 UBIQUITIN-PROTEIN LIGASE PELLINO-RELATED"/>
    <property type="match status" value="1"/>
</dbReference>
<feature type="domain" description="Pellino RING" evidence="1">
    <location>
        <begin position="125"/>
        <end position="209"/>
    </location>
</feature>
<evidence type="ECO:0000259" key="1">
    <source>
        <dbReference type="Pfam" id="PF20723"/>
    </source>
</evidence>
<proteinExistence type="predicted"/>
<dbReference type="Pfam" id="PF20723">
    <property type="entry name" value="Pellino_RING"/>
    <property type="match status" value="1"/>
</dbReference>
<organism evidence="2 3">
    <name type="scientific">Amphibalanus amphitrite</name>
    <name type="common">Striped barnacle</name>
    <name type="synonym">Balanus amphitrite</name>
    <dbReference type="NCBI Taxonomy" id="1232801"/>
    <lineage>
        <taxon>Eukaryota</taxon>
        <taxon>Metazoa</taxon>
        <taxon>Ecdysozoa</taxon>
        <taxon>Arthropoda</taxon>
        <taxon>Crustacea</taxon>
        <taxon>Multicrustacea</taxon>
        <taxon>Cirripedia</taxon>
        <taxon>Thoracica</taxon>
        <taxon>Thoracicalcarea</taxon>
        <taxon>Balanomorpha</taxon>
        <taxon>Balanoidea</taxon>
        <taxon>Balanidae</taxon>
        <taxon>Amphibalaninae</taxon>
        <taxon>Amphibalanus</taxon>
    </lineage>
</organism>
<dbReference type="PANTHER" id="PTHR12098:SF2">
    <property type="entry name" value="PROTEIN PELLINO"/>
    <property type="match status" value="1"/>
</dbReference>
<evidence type="ECO:0000313" key="2">
    <source>
        <dbReference type="EMBL" id="KAF0288202.1"/>
    </source>
</evidence>
<dbReference type="EMBL" id="VIIS01002126">
    <property type="protein sequence ID" value="KAF0288202.1"/>
    <property type="molecule type" value="Genomic_DNA"/>
</dbReference>
<comment type="caution">
    <text evidence="2">The sequence shown here is derived from an EMBL/GenBank/DDBJ whole genome shotgun (WGS) entry which is preliminary data.</text>
</comment>